<dbReference type="NCBIfam" id="TIGR04183">
    <property type="entry name" value="Por_Secre_tail"/>
    <property type="match status" value="1"/>
</dbReference>
<dbReference type="Proteomes" id="UP000244956">
    <property type="component" value="Unassembled WGS sequence"/>
</dbReference>
<gene>
    <name evidence="2" type="ORF">DDZ16_07710</name>
</gene>
<dbReference type="RefSeq" id="WP_109263874.1">
    <property type="nucleotide sequence ID" value="NZ_QEWP01000005.1"/>
</dbReference>
<evidence type="ECO:0000313" key="2">
    <source>
        <dbReference type="EMBL" id="PWD99773.1"/>
    </source>
</evidence>
<accession>A0A2U2B9Q2</accession>
<proteinExistence type="predicted"/>
<name>A0A2U2B9Q2_9BACT</name>
<dbReference type="InterPro" id="IPR026444">
    <property type="entry name" value="Secre_tail"/>
</dbReference>
<dbReference type="EMBL" id="QEWP01000005">
    <property type="protein sequence ID" value="PWD99773.1"/>
    <property type="molecule type" value="Genomic_DNA"/>
</dbReference>
<feature type="chain" id="PRO_5015538317" evidence="1">
    <location>
        <begin position="22"/>
        <end position="2784"/>
    </location>
</feature>
<keyword evidence="1" id="KW-0732">Signal</keyword>
<keyword evidence="3" id="KW-1185">Reference proteome</keyword>
<sequence>MRKFYLLIVGLFIGLSLSNDAFGQDTYYTLASGDWDNADIWTQDPAGAVSVASAVPADGDNVIILSGKTVTVPDGAAPYDSPLRDVTLNCGSVTIYGQLDLRTSSGHTFNELKGSGRLLMAADNYPAITDDSDFTTRGEGEGTVVFYGDSFSLASANTFFNVEIDMNSGQTVSLENDLSLNGSLVVTRGSFGINDDGPTSLNVTVDGDVIVETNGRITVGTGDAFHWLNVYGDFTNEGNVDFSNSSQYAEASGGAVKLKFLGASNNSLVSNGPTDLYRLFIDKGNDKTFKLSINADQNTNFNLYGPVASADYSGADATDGSAGWQRLPIVIENGTLELGSNIVIDRLGENMSGNAPNEFTIPETGQLIVNGASVTTFDASEHGYIADWTGITLRGALKISSGSLTLPEESSGISYYDNVSFPSSLIVEGGTIYATQLRQKDSNGRLNYRQSGGAFHIHSLPTNNWGSPSFDIAHEDQVFEMSAGTIEFSTVNKHNITALRIASGEGNYNVTGGTIQFNTPTTSPEGNEAEVYSTVPLYNLTINASSSGQEVQVVDQYGETSNPSNLSISNDLTIASNATFNDNGYDISIGGDFNIAGTFTQSGNLVFNGAQDAAINNTSGATVTLPGLHVFKERHETSGQFYTVSLTGSDNVTIEGTLKLSRGAFDVVDFTPQVTDSVVIENGDLTSSGTGGLELTGASQQVLKGAGGQDYNFGRLILNNGSASPQVLLDSDVDADQVIFSTDQVVNLGGYNLNVSGSVSTNTSWGINCMFQTSDSPQSSDGGLTLQFTIPAGITATHATFPVGTDQYSPCVVKTTSGNSVDASGSFTVIPINTAHPSTDPNKADDVISYYWKTRVSGFDNLEDNRIRLEFTSNNNLKNLKAAFLNGYDWQVGDYKYGNNETTLIFDGTTNYGPYPNIINSDYTAGLDNGNGKIPISGIDVYYSNGSHDWNTSSWRDQDGTTSVGPPGESDVAVIEAGDIVTIANNNALASQVEINGTLKVAHATSGHSIDIIKGGGRLVYENNYNYHSDFVHISGDHSEFCNNASAIIEYTSTSGAGPHIIPDDSNVPIYPNIVISEATGTTQTTNSMNLIVNGDLTVESGDFFLDGNNDEFVSVGGDVSINSGTLTYESTGIRYMDVDGNISFTGTGTFNASGGTENYLYLDGNIDLGSSGNIDFASGNLSVYFQGDTNSTYSSSGNVAGFYRTVIAKSTGVYTDFTSDFSLGASTNGATKALTLISGDCYLNNALINIDLTTGGNNFEIPSGSVLEVTAGTVNASGNSGINLNGSLIINGGTANIDGSTAAGGTSNSSFIEFTSSGNANLEVTNLGTLSVGDQIRRSTNSDEGVLTFVQDGGNVNIGTVGADIKSTRGMFEILGTGSSFSQNDGDAITIHSSNGSTLVPSLYFNPETVNYTGRCGFDIDGATISDETFGIYAPQNLNDVSISGGTGNELKLLTQGHTLNGNLTIGANTTFNANGLDLTLNGDLTNNGTYTANNNTTYFTGASDQTISGTGITTFADVIKQTGSGTLVLGRGITVSNDLTLSSGALNTGTYDLTVLGDLINNVTTASTDPSQGIVMAGSDIQQISGSGSYSVLTINNGNGVVLPTQSGAVNFTNKLRMVDGVFDIGRNLLVFGENASIEEVNPFSNTNMIQTNLSFTDNGIKKTFPVISSATSFTYPIGSLGKYTPVVMDITENGNNTGSIRVKAADEPHISVPTADQGNVLQYNWTLDADGISGFSGEAKMYSNDGDAPGDTTQYITARILLESTDWNKFTTDDFQGQAGANDLSIFTFSGTGDNGIDGDYTAGIESAIPDQVPSYITVTDGNYSNTSTWATYDPSTGTTGSAGVDVPAGGPRGSIIYVNHTLSFPDNFEAAYRSFINPTGVVDIGTSIGHRLGDVFGTGTLKLQSGDLPAGSYDSFFSSDGGVLEYAGTDNYDVLSEIPNVNSVVFTGTGTRTLPNIDVQLYGDLVLNGPDIENTHNNSISIMGDLTFNSGSFDAGTYVDPKVPTITFNGSSTQVISGTTDFTTASGGAFYNLEINNTSGLELQSNIEIDNDLLLTSGDIISSSSTMLTINNTATDAVIGGSSSSFVDGPMSKKINESSSFDFPVGDVSRFGNIEIKPVAGAGGYWTAQYYNSSAQDDISATYGTGVEWVSNNEYWNVTAPSSALDANVNMRFDGESGVNEDNALIVEFVSSQWDEVTGTVNTGMATTSSDSPVTFSSSRYLTFGVASIAPYTWEGDDLTSPTDWFTSANWSSGMVPSAANPAIIDGTGATYPVIDAGDASCDVLTVTTGEVLTVRPGASLEVISDVDNAGTIVLESTNSSLSSLILPETMTNSGNVNVKLTLDPDHYWYMSSPLQNTVAGWFKPSEDVSKDYVYVFEVVDNRWQWIRLDQTDVDNNRPIGDMQGVVGYYYTDTKHLDCTGTVQNTDLTVTPDDPGYHLVGNPYPTAIDWEDPAGWTRDGFSNTIWSWITYGGIRIIQTYNNNGDILPGVWTLEPDGYDASTMSHIPPYQAVWVKQESETSVPLTVKRAARVKNSDAPLKSASSGESSFEMIRVKAQNEYTMDATVLYFSDSFVSGTGVEDSEKRFNGSEKVPEVYTRLNTQALAINGQPVLSSEENAYALSVRNRIEGEVRLVFDLDEFTDLTYDVLLEDKVAGAWTDLRDVNEYAYTPVQMGDDHDRFVLHLDKVKEVPTSVENPESSAAGDITIVGKDEYALVTISNELLSAGNAVIDLLDMNGRLIERKNTTEQETEIAVPANSGMYIVKVTAGGKQKTEKVVGAP</sequence>
<organism evidence="2 3">
    <name type="scientific">Marinilabilia rubra</name>
    <dbReference type="NCBI Taxonomy" id="2162893"/>
    <lineage>
        <taxon>Bacteria</taxon>
        <taxon>Pseudomonadati</taxon>
        <taxon>Bacteroidota</taxon>
        <taxon>Bacteroidia</taxon>
        <taxon>Marinilabiliales</taxon>
        <taxon>Marinilabiliaceae</taxon>
        <taxon>Marinilabilia</taxon>
    </lineage>
</organism>
<evidence type="ECO:0000313" key="3">
    <source>
        <dbReference type="Proteomes" id="UP000244956"/>
    </source>
</evidence>
<feature type="signal peptide" evidence="1">
    <location>
        <begin position="1"/>
        <end position="21"/>
    </location>
</feature>
<reference evidence="2 3" key="1">
    <citation type="submission" date="2018-05" db="EMBL/GenBank/DDBJ databases">
        <title>Marinilabilia rubrum sp. nov., isolated from saltern sediment.</title>
        <authorList>
            <person name="Zhang R."/>
        </authorList>
    </citation>
    <scope>NUCLEOTIDE SEQUENCE [LARGE SCALE GENOMIC DNA]</scope>
    <source>
        <strain evidence="2 3">WTE16</strain>
    </source>
</reference>
<comment type="caution">
    <text evidence="2">The sequence shown here is derived from an EMBL/GenBank/DDBJ whole genome shotgun (WGS) entry which is preliminary data.</text>
</comment>
<dbReference type="OrthoDB" id="1109367at2"/>
<protein>
    <submittedName>
        <fullName evidence="2">Uncharacterized protein</fullName>
    </submittedName>
</protein>
<evidence type="ECO:0000256" key="1">
    <source>
        <dbReference type="SAM" id="SignalP"/>
    </source>
</evidence>